<keyword evidence="9" id="KW-0539">Nucleus</keyword>
<dbReference type="GO" id="GO:0000122">
    <property type="term" value="P:negative regulation of transcription by RNA polymerase II"/>
    <property type="evidence" value="ECO:0007669"/>
    <property type="project" value="TreeGrafter"/>
</dbReference>
<dbReference type="CDD" id="cd06008">
    <property type="entry name" value="NF-X1-zinc-finger"/>
    <property type="match status" value="2"/>
</dbReference>
<keyword evidence="6" id="KW-0862">Zinc</keyword>
<feature type="domain" description="NF-X1-type" evidence="11">
    <location>
        <begin position="559"/>
        <end position="580"/>
    </location>
</feature>
<dbReference type="InterPro" id="IPR000967">
    <property type="entry name" value="Znf_NFX1"/>
</dbReference>
<keyword evidence="8" id="KW-0804">Transcription</keyword>
<feature type="domain" description="NF-X1-type" evidence="11">
    <location>
        <begin position="483"/>
        <end position="504"/>
    </location>
</feature>
<dbReference type="GO" id="GO:0000977">
    <property type="term" value="F:RNA polymerase II transcription regulatory region sequence-specific DNA binding"/>
    <property type="evidence" value="ECO:0007669"/>
    <property type="project" value="TreeGrafter"/>
</dbReference>
<feature type="domain" description="NF-X1-type" evidence="11">
    <location>
        <begin position="424"/>
        <end position="442"/>
    </location>
</feature>
<feature type="compositionally biased region" description="Polar residues" evidence="10">
    <location>
        <begin position="74"/>
        <end position="84"/>
    </location>
</feature>
<evidence type="ECO:0000313" key="12">
    <source>
        <dbReference type="EMBL" id="WWD21792.1"/>
    </source>
</evidence>
<feature type="compositionally biased region" description="Low complexity" evidence="10">
    <location>
        <begin position="166"/>
        <end position="179"/>
    </location>
</feature>
<keyword evidence="3" id="KW-0479">Metal-binding</keyword>
<feature type="compositionally biased region" description="Basic residues" evidence="10">
    <location>
        <begin position="184"/>
        <end position="197"/>
    </location>
</feature>
<dbReference type="KEGG" id="ksn:43592015"/>
<feature type="compositionally biased region" description="Basic and acidic residues" evidence="10">
    <location>
        <begin position="257"/>
        <end position="271"/>
    </location>
</feature>
<reference evidence="12" key="1">
    <citation type="submission" date="2017-08" db="EMBL/GenBank/DDBJ databases">
        <authorList>
            <person name="Cuomo C."/>
            <person name="Billmyre B."/>
            <person name="Heitman J."/>
        </authorList>
    </citation>
    <scope>NUCLEOTIDE SEQUENCE</scope>
    <source>
        <strain evidence="12">CBS 12478</strain>
    </source>
</reference>
<dbReference type="GO" id="GO:0008270">
    <property type="term" value="F:zinc ion binding"/>
    <property type="evidence" value="ECO:0007669"/>
    <property type="project" value="UniProtKB-KW"/>
</dbReference>
<protein>
    <recommendedName>
        <fullName evidence="11">NF-X1-type domain-containing protein</fullName>
    </recommendedName>
</protein>
<dbReference type="GO" id="GO:0000981">
    <property type="term" value="F:DNA-binding transcription factor activity, RNA polymerase II-specific"/>
    <property type="evidence" value="ECO:0007669"/>
    <property type="project" value="TreeGrafter"/>
</dbReference>
<dbReference type="SMART" id="SM00438">
    <property type="entry name" value="ZnF_NFX"/>
    <property type="match status" value="3"/>
</dbReference>
<reference evidence="12" key="2">
    <citation type="submission" date="2024-01" db="EMBL/GenBank/DDBJ databases">
        <title>Comparative genomics of Cryptococcus and Kwoniella reveals pathogenesis evolution and contrasting modes of karyotype evolution via chromosome fusion or intercentromeric recombination.</title>
        <authorList>
            <person name="Coelho M.A."/>
            <person name="David-Palma M."/>
            <person name="Shea T."/>
            <person name="Bowers K."/>
            <person name="McGinley-Smith S."/>
            <person name="Mohammad A.W."/>
            <person name="Gnirke A."/>
            <person name="Yurkov A.M."/>
            <person name="Nowrousian M."/>
            <person name="Sun S."/>
            <person name="Cuomo C.A."/>
            <person name="Heitman J."/>
        </authorList>
    </citation>
    <scope>NUCLEOTIDE SEQUENCE</scope>
    <source>
        <strain evidence="12">CBS 12478</strain>
    </source>
</reference>
<evidence type="ECO:0000256" key="2">
    <source>
        <dbReference type="ARBA" id="ARBA00007269"/>
    </source>
</evidence>
<keyword evidence="13" id="KW-1185">Reference proteome</keyword>
<gene>
    <name evidence="12" type="ORF">CI109_106280</name>
</gene>
<dbReference type="EMBL" id="CP144061">
    <property type="protein sequence ID" value="WWD21792.1"/>
    <property type="molecule type" value="Genomic_DNA"/>
</dbReference>
<organism evidence="12 13">
    <name type="scientific">Kwoniella shandongensis</name>
    <dbReference type="NCBI Taxonomy" id="1734106"/>
    <lineage>
        <taxon>Eukaryota</taxon>
        <taxon>Fungi</taxon>
        <taxon>Dikarya</taxon>
        <taxon>Basidiomycota</taxon>
        <taxon>Agaricomycotina</taxon>
        <taxon>Tremellomycetes</taxon>
        <taxon>Tremellales</taxon>
        <taxon>Cryptococcaceae</taxon>
        <taxon>Kwoniella</taxon>
    </lineage>
</organism>
<dbReference type="PANTHER" id="PTHR12360">
    <property type="entry name" value="NUCLEAR TRANSCRIPTION FACTOR, X-BOX BINDING 1 NFX1"/>
    <property type="match status" value="1"/>
</dbReference>
<evidence type="ECO:0000256" key="10">
    <source>
        <dbReference type="SAM" id="MobiDB-lite"/>
    </source>
</evidence>
<dbReference type="AlphaFoldDB" id="A0AAJ8N068"/>
<evidence type="ECO:0000256" key="7">
    <source>
        <dbReference type="ARBA" id="ARBA00023015"/>
    </source>
</evidence>
<feature type="region of interest" description="Disordered" evidence="10">
    <location>
        <begin position="1"/>
        <end position="273"/>
    </location>
</feature>
<dbReference type="RefSeq" id="XP_065823881.1">
    <property type="nucleotide sequence ID" value="XM_065967809.1"/>
</dbReference>
<dbReference type="GO" id="GO:0005634">
    <property type="term" value="C:nucleus"/>
    <property type="evidence" value="ECO:0007669"/>
    <property type="project" value="UniProtKB-SubCell"/>
</dbReference>
<accession>A0AAJ8N068</accession>
<keyword evidence="5" id="KW-0863">Zinc-finger</keyword>
<evidence type="ECO:0000256" key="1">
    <source>
        <dbReference type="ARBA" id="ARBA00004123"/>
    </source>
</evidence>
<evidence type="ECO:0000256" key="4">
    <source>
        <dbReference type="ARBA" id="ARBA00022737"/>
    </source>
</evidence>
<feature type="compositionally biased region" description="Polar residues" evidence="10">
    <location>
        <begin position="40"/>
        <end position="53"/>
    </location>
</feature>
<comment type="similarity">
    <text evidence="2">Belongs to the NFX1 family.</text>
</comment>
<name>A0AAJ8N068_9TREE</name>
<keyword evidence="7" id="KW-0805">Transcription regulation</keyword>
<dbReference type="GeneID" id="43592015"/>
<evidence type="ECO:0000256" key="9">
    <source>
        <dbReference type="ARBA" id="ARBA00023242"/>
    </source>
</evidence>
<dbReference type="InterPro" id="IPR034078">
    <property type="entry name" value="NFX1_fam"/>
</dbReference>
<dbReference type="Proteomes" id="UP000322225">
    <property type="component" value="Chromosome 11"/>
</dbReference>
<evidence type="ECO:0000313" key="13">
    <source>
        <dbReference type="Proteomes" id="UP000322225"/>
    </source>
</evidence>
<sequence length="741" mass="79471">MAEASTSSRPLPPHIRQPQPGDGAFLASSTPRPGDGAYLASQSRQNGFGSRQDGSNGNGQRRGGNRGQGGSRQTLSTGSSQPVTNGGDGVERSAFGNGPRGASRNRGQSSNGPIRPRQPRPQAGGGASPPSVKVPQLLPLDPSAATFTPGAAIRASELDRANGEHTATPSTSTSNSATDDSTKKGKKRNPPKKNNAKKRNEGGDSATTSQRNGDGELEKTVPPPQIPVSGRRAAFQQTTKLTTTISRTSADGAAQKEVAKKVEKREKRNKDEPDDLVSRLIRGLKNRPFLECPICFNAITPSQPVWSCLPPDHPPELSTPAALALNPITGSTNSSNHYTACYTPFHIDCIRDWANRSLTEEQERARQAGREGEEIAWRCPGCQKRRPDRVGGYRCFCGRLSHPPTLTSAPHSCGDSCARKRPKCSHPCPLPCHPGPCPPCQVALVVPCPSHHTPLTVKCAAATSNNAAMSPVCDELCSRPLNCGNADHNCQDLCHYGACKPCDQREIARCYCGDDEKDVECGWGRKTEKICARLDDNGEEETWWGKYDCGKSCESLYDCGIHPCNQTCHPHPIHPLPCPRSPSMVTHCPCGTTLLSKLPGYPRPDCLAPIPTCSSSCPKTRPCGHPCPPADAMNVDACLTTRGSVEGVFKPRTMSSSVIVATPLFTRRSPVVPLSTARTLALDHHLRVVILRPLTLVTNPSNVLLVLILPPSPALAAKTRPSRMSDVHKIEYLVANRVASF</sequence>
<comment type="subcellular location">
    <subcellularLocation>
        <location evidence="1">Nucleus</location>
    </subcellularLocation>
</comment>
<keyword evidence="4" id="KW-0677">Repeat</keyword>
<evidence type="ECO:0000256" key="8">
    <source>
        <dbReference type="ARBA" id="ARBA00023163"/>
    </source>
</evidence>
<proteinExistence type="inferred from homology"/>
<evidence type="ECO:0000256" key="5">
    <source>
        <dbReference type="ARBA" id="ARBA00022771"/>
    </source>
</evidence>
<feature type="compositionally biased region" description="Low complexity" evidence="10">
    <location>
        <begin position="238"/>
        <end position="256"/>
    </location>
</feature>
<dbReference type="PANTHER" id="PTHR12360:SF12">
    <property type="entry name" value="TRANSCRIPTIONAL REPRESSOR NF-X1"/>
    <property type="match status" value="1"/>
</dbReference>
<evidence type="ECO:0000259" key="11">
    <source>
        <dbReference type="SMART" id="SM00438"/>
    </source>
</evidence>
<feature type="compositionally biased region" description="Gly residues" evidence="10">
    <location>
        <begin position="56"/>
        <end position="70"/>
    </location>
</feature>
<evidence type="ECO:0000256" key="3">
    <source>
        <dbReference type="ARBA" id="ARBA00022723"/>
    </source>
</evidence>
<evidence type="ECO:0000256" key="6">
    <source>
        <dbReference type="ARBA" id="ARBA00022833"/>
    </source>
</evidence>